<evidence type="ECO:0000256" key="4">
    <source>
        <dbReference type="ARBA" id="ARBA00022801"/>
    </source>
</evidence>
<dbReference type="InterPro" id="IPR015943">
    <property type="entry name" value="WD40/YVTN_repeat-like_dom_sf"/>
</dbReference>
<reference evidence="10" key="1">
    <citation type="submission" date="2016-11" db="UniProtKB">
        <authorList>
            <consortium name="WormBaseParasite"/>
        </authorList>
    </citation>
    <scope>IDENTIFICATION</scope>
</reference>
<keyword evidence="3" id="KW-0677">Repeat</keyword>
<dbReference type="GO" id="GO:0005737">
    <property type="term" value="C:cytoplasm"/>
    <property type="evidence" value="ECO:0007669"/>
    <property type="project" value="TreeGrafter"/>
</dbReference>
<dbReference type="GO" id="GO:0061685">
    <property type="term" value="F:diphthine methylesterase activity"/>
    <property type="evidence" value="ECO:0007669"/>
    <property type="project" value="UniProtKB-EC"/>
</dbReference>
<keyword evidence="4" id="KW-0378">Hydrolase</keyword>
<protein>
    <recommendedName>
        <fullName evidence="6">methylated diphthine methylhydrolase</fullName>
        <ecNumber evidence="6">3.1.1.97</ecNumber>
    </recommendedName>
</protein>
<dbReference type="AlphaFoldDB" id="A0A1I7STH2"/>
<comment type="similarity">
    <text evidence="5">Belongs to the DPH7 family.</text>
</comment>
<feature type="chain" id="PRO_5013357462" description="methylated diphthine methylhydrolase" evidence="8">
    <location>
        <begin position="16"/>
        <end position="354"/>
    </location>
</feature>
<dbReference type="GO" id="GO:0017183">
    <property type="term" value="P:protein histidyl modification to diphthamide"/>
    <property type="evidence" value="ECO:0007669"/>
    <property type="project" value="TreeGrafter"/>
</dbReference>
<dbReference type="WBParaSite" id="BXY_1634200.1">
    <property type="protein sequence ID" value="BXY_1634200.1"/>
    <property type="gene ID" value="BXY_1634200"/>
</dbReference>
<keyword evidence="2" id="KW-0853">WD repeat</keyword>
<keyword evidence="8" id="KW-0732">Signal</keyword>
<dbReference type="eggNOG" id="KOG0280">
    <property type="taxonomic scope" value="Eukaryota"/>
</dbReference>
<comment type="pathway">
    <text evidence="1">Protein modification; peptidyl-diphthamide biosynthesis.</text>
</comment>
<evidence type="ECO:0000256" key="2">
    <source>
        <dbReference type="ARBA" id="ARBA00022574"/>
    </source>
</evidence>
<dbReference type="EC" id="3.1.1.97" evidence="6"/>
<dbReference type="SUPFAM" id="SSF50978">
    <property type="entry name" value="WD40 repeat-like"/>
    <property type="match status" value="1"/>
</dbReference>
<dbReference type="InterPro" id="IPR052415">
    <property type="entry name" value="Diphthine_MTase"/>
</dbReference>
<evidence type="ECO:0000256" key="3">
    <source>
        <dbReference type="ARBA" id="ARBA00022737"/>
    </source>
</evidence>
<dbReference type="InterPro" id="IPR001680">
    <property type="entry name" value="WD40_rpt"/>
</dbReference>
<dbReference type="SMART" id="SM00320">
    <property type="entry name" value="WD40"/>
    <property type="match status" value="3"/>
</dbReference>
<dbReference type="Proteomes" id="UP000095284">
    <property type="component" value="Unplaced"/>
</dbReference>
<evidence type="ECO:0000313" key="9">
    <source>
        <dbReference type="Proteomes" id="UP000095284"/>
    </source>
</evidence>
<evidence type="ECO:0000256" key="6">
    <source>
        <dbReference type="ARBA" id="ARBA00039131"/>
    </source>
</evidence>
<evidence type="ECO:0000256" key="5">
    <source>
        <dbReference type="ARBA" id="ARBA00038092"/>
    </source>
</evidence>
<comment type="catalytic activity">
    <reaction evidence="7">
        <text>diphthine methyl ester-[translation elongation factor 2] + H2O = diphthine-[translation elongation factor 2] + methanol + H(+)</text>
        <dbReference type="Rhea" id="RHEA:42656"/>
        <dbReference type="Rhea" id="RHEA-COMP:10172"/>
        <dbReference type="Rhea" id="RHEA-COMP:10173"/>
        <dbReference type="ChEBI" id="CHEBI:15377"/>
        <dbReference type="ChEBI" id="CHEBI:15378"/>
        <dbReference type="ChEBI" id="CHEBI:17790"/>
        <dbReference type="ChEBI" id="CHEBI:79005"/>
        <dbReference type="ChEBI" id="CHEBI:82696"/>
        <dbReference type="EC" id="3.1.1.97"/>
    </reaction>
</comment>
<accession>A0A1I7STH2</accession>
<evidence type="ECO:0000313" key="10">
    <source>
        <dbReference type="WBParaSite" id="BXY_1634200.1"/>
    </source>
</evidence>
<evidence type="ECO:0000256" key="1">
    <source>
        <dbReference type="ARBA" id="ARBA00005156"/>
    </source>
</evidence>
<dbReference type="PANTHER" id="PTHR46042:SF1">
    <property type="entry name" value="DIPHTHINE METHYLTRANSFERASE"/>
    <property type="match status" value="1"/>
</dbReference>
<dbReference type="Gene3D" id="2.130.10.10">
    <property type="entry name" value="YVTN repeat-like/Quinoprotein amine dehydrogenase"/>
    <property type="match status" value="1"/>
</dbReference>
<name>A0A1I7STH2_BURXY</name>
<proteinExistence type="inferred from homology"/>
<evidence type="ECO:0000256" key="8">
    <source>
        <dbReference type="SAM" id="SignalP"/>
    </source>
</evidence>
<evidence type="ECO:0000256" key="7">
    <source>
        <dbReference type="ARBA" id="ARBA00047551"/>
    </source>
</evidence>
<dbReference type="PANTHER" id="PTHR46042">
    <property type="entry name" value="DIPHTHINE METHYLTRANSFERASE"/>
    <property type="match status" value="1"/>
</dbReference>
<organism evidence="9 10">
    <name type="scientific">Bursaphelenchus xylophilus</name>
    <name type="common">Pinewood nematode worm</name>
    <name type="synonym">Aphelenchoides xylophilus</name>
    <dbReference type="NCBI Taxonomy" id="6326"/>
    <lineage>
        <taxon>Eukaryota</taxon>
        <taxon>Metazoa</taxon>
        <taxon>Ecdysozoa</taxon>
        <taxon>Nematoda</taxon>
        <taxon>Chromadorea</taxon>
        <taxon>Rhabditida</taxon>
        <taxon>Tylenchina</taxon>
        <taxon>Tylenchomorpha</taxon>
        <taxon>Aphelenchoidea</taxon>
        <taxon>Aphelenchoididae</taxon>
        <taxon>Bursaphelenchus</taxon>
    </lineage>
</organism>
<dbReference type="InterPro" id="IPR036322">
    <property type="entry name" value="WD40_repeat_dom_sf"/>
</dbReference>
<sequence>MLLFIPSLLLKFVSGIKFIRKLLNDFGCAFNVILDLLMSSPVELGRLEFGALPLISLHHANDDLIVSASYSRDAINRSGSVFLFDAEMNKVLEEPLSSASFHCDYAADKDVAVMKLADGKIALFNVNQRTLSYEKVDNEGIMITDVSYQPTNSAIGVFSDAKGRITVFDKNSGVKTQQRIVHEIYGSEVPAWCCKFLDENTYATGGDDCFLKLFDIRSNEMSMVSKVHDGGVVRIREAGQQSKILTGAYDNHLRLLDIRNLKTAENNAKLDGDPWDFKVCENGMILVAAMYSGWYFLNKDLSVNTHHDLPDSLVYGVECIPSSKGVKVICSSFTNGSVFVFECNHISDERSIPS</sequence>
<feature type="signal peptide" evidence="8">
    <location>
        <begin position="1"/>
        <end position="15"/>
    </location>
</feature>